<dbReference type="OrthoDB" id="669440at2759"/>
<dbReference type="GO" id="GO:0005634">
    <property type="term" value="C:nucleus"/>
    <property type="evidence" value="ECO:0007669"/>
    <property type="project" value="TreeGrafter"/>
</dbReference>
<feature type="coiled-coil region" evidence="2">
    <location>
        <begin position="428"/>
        <end position="459"/>
    </location>
</feature>
<reference evidence="5" key="1">
    <citation type="journal article" date="2019" name="Nat. Commun.">
        <title>Genome-wide association mapping of date palm fruit traits.</title>
        <authorList>
            <person name="Hazzouri K.M."/>
            <person name="Gros-Balthazard M."/>
            <person name="Flowers J.M."/>
            <person name="Copetti D."/>
            <person name="Lemansour A."/>
            <person name="Lebrun M."/>
            <person name="Masmoudi K."/>
            <person name="Ferrand S."/>
            <person name="Dhar M.I."/>
            <person name="Fresquez Z.A."/>
            <person name="Rosas U."/>
            <person name="Zhang J."/>
            <person name="Talag J."/>
            <person name="Lee S."/>
            <person name="Kudrna D."/>
            <person name="Powell R.F."/>
            <person name="Leitch I.J."/>
            <person name="Krueger R.R."/>
            <person name="Wing R.A."/>
            <person name="Amiri K.M.A."/>
            <person name="Purugganan M.D."/>
        </authorList>
    </citation>
    <scope>NUCLEOTIDE SEQUENCE [LARGE SCALE GENOMIC DNA]</scope>
    <source>
        <strain evidence="5">cv. Khalas</strain>
    </source>
</reference>
<proteinExistence type="inferred from homology"/>
<feature type="region of interest" description="Disordered" evidence="3">
    <location>
        <begin position="273"/>
        <end position="310"/>
    </location>
</feature>
<comment type="similarity">
    <text evidence="1">Belongs to the GeBP family.</text>
</comment>
<evidence type="ECO:0000259" key="4">
    <source>
        <dbReference type="Pfam" id="PF04504"/>
    </source>
</evidence>
<dbReference type="InterPro" id="IPR053932">
    <property type="entry name" value="GeBP-like_DBD"/>
</dbReference>
<feature type="compositionally biased region" description="Pro residues" evidence="3">
    <location>
        <begin position="87"/>
        <end position="97"/>
    </location>
</feature>
<evidence type="ECO:0000313" key="5">
    <source>
        <dbReference type="Proteomes" id="UP000228380"/>
    </source>
</evidence>
<protein>
    <submittedName>
        <fullName evidence="6">Probable transcription factor At3g04930</fullName>
    </submittedName>
</protein>
<dbReference type="RefSeq" id="XP_008800322.1">
    <property type="nucleotide sequence ID" value="XM_008802100.4"/>
</dbReference>
<dbReference type="KEGG" id="pda:103714727"/>
<dbReference type="AlphaFoldDB" id="A0A8B7CJ94"/>
<sequence length="461" mass="48778">MPSVEEEQERAVFDDDVDDDDDDMEGDDSEEDEEEGYEDDDTEAVPPPAFAGAAAAAAPPLPAKPAEEGLSGSTTSTSSSSDRAAPNPNPPSNPNPNPTTAADPGSTPQNGAIPALPLSAAAPSTPAAGGQFTPCSSGPVTQPSEDRKPFPVAVAAVGGGYDDSRRLFQRLWTDEEEITILQGFLEFTARRGTTFASHQYDTGPFYEEIKQRLQLEFTKNQLIEKLRRLKKKYRNVVSRMRSMGKDFAFKSSHEKGIYDIARNIWSANVKRAHDSDDDDLNTPNNSYTIEAISGPDGATTNSDRRISRSRRRFRRRAAEEATATAAAAAAAANPATVGVPVTQVPSSSAAAIPGIIEETVKSCLSPLFKELICSATGGPLGPGLSGEAGILGPGLGGAAAALSPMPFCLGGGPASLPGSGAAVDEKWKKQQILELEVYLNRIELLRDQIKSTLEELKSSGS</sequence>
<dbReference type="InterPro" id="IPR007592">
    <property type="entry name" value="GEBP"/>
</dbReference>
<feature type="domain" description="Glabrous enhancer-binding protein-like DBD" evidence="4">
    <location>
        <begin position="168"/>
        <end position="266"/>
    </location>
</feature>
<keyword evidence="5" id="KW-1185">Reference proteome</keyword>
<feature type="compositionally biased region" description="Acidic residues" evidence="3">
    <location>
        <begin position="1"/>
        <end position="43"/>
    </location>
</feature>
<feature type="compositionally biased region" description="Low complexity" evidence="3">
    <location>
        <begin position="112"/>
        <end position="128"/>
    </location>
</feature>
<feature type="compositionally biased region" description="Polar residues" evidence="3">
    <location>
        <begin position="133"/>
        <end position="143"/>
    </location>
</feature>
<organism evidence="5 6">
    <name type="scientific">Phoenix dactylifera</name>
    <name type="common">Date palm</name>
    <dbReference type="NCBI Taxonomy" id="42345"/>
    <lineage>
        <taxon>Eukaryota</taxon>
        <taxon>Viridiplantae</taxon>
        <taxon>Streptophyta</taxon>
        <taxon>Embryophyta</taxon>
        <taxon>Tracheophyta</taxon>
        <taxon>Spermatophyta</taxon>
        <taxon>Magnoliopsida</taxon>
        <taxon>Liliopsida</taxon>
        <taxon>Arecaceae</taxon>
        <taxon>Coryphoideae</taxon>
        <taxon>Phoeniceae</taxon>
        <taxon>Phoenix</taxon>
    </lineage>
</organism>
<feature type="coiled-coil region" evidence="2">
    <location>
        <begin position="212"/>
        <end position="239"/>
    </location>
</feature>
<evidence type="ECO:0000256" key="3">
    <source>
        <dbReference type="SAM" id="MobiDB-lite"/>
    </source>
</evidence>
<dbReference type="PANTHER" id="PTHR31662:SF1">
    <property type="entry name" value="OS01G0249900 PROTEIN"/>
    <property type="match status" value="1"/>
</dbReference>
<dbReference type="GeneID" id="103714727"/>
<feature type="region of interest" description="Disordered" evidence="3">
    <location>
        <begin position="1"/>
        <end position="147"/>
    </location>
</feature>
<evidence type="ECO:0000256" key="1">
    <source>
        <dbReference type="ARBA" id="ARBA00010820"/>
    </source>
</evidence>
<gene>
    <name evidence="6" type="primary">LOC103714727</name>
</gene>
<dbReference type="GO" id="GO:0006355">
    <property type="term" value="P:regulation of DNA-templated transcription"/>
    <property type="evidence" value="ECO:0007669"/>
    <property type="project" value="InterPro"/>
</dbReference>
<accession>A0A8B7CJ94</accession>
<evidence type="ECO:0000256" key="2">
    <source>
        <dbReference type="SAM" id="Coils"/>
    </source>
</evidence>
<dbReference type="Proteomes" id="UP000228380">
    <property type="component" value="Chromosome 1"/>
</dbReference>
<evidence type="ECO:0000313" key="6">
    <source>
        <dbReference type="RefSeq" id="XP_008800322.1"/>
    </source>
</evidence>
<keyword evidence="2" id="KW-0175">Coiled coil</keyword>
<feature type="compositionally biased region" description="Low complexity" evidence="3">
    <location>
        <begin position="71"/>
        <end position="86"/>
    </location>
</feature>
<name>A0A8B7CJ94_PHODC</name>
<dbReference type="PANTHER" id="PTHR31662">
    <property type="entry name" value="BNAANNG10740D PROTEIN-RELATED"/>
    <property type="match status" value="1"/>
</dbReference>
<dbReference type="Pfam" id="PF04504">
    <property type="entry name" value="GeBP-like_DBD"/>
    <property type="match status" value="1"/>
</dbReference>
<reference evidence="6" key="2">
    <citation type="submission" date="2025-08" db="UniProtKB">
        <authorList>
            <consortium name="RefSeq"/>
        </authorList>
    </citation>
    <scope>IDENTIFICATION</scope>
    <source>
        <tissue evidence="6">Young leaves</tissue>
    </source>
</reference>